<evidence type="ECO:0000256" key="1">
    <source>
        <dbReference type="SAM" id="MobiDB-lite"/>
    </source>
</evidence>
<keyword evidence="2" id="KW-0812">Transmembrane</keyword>
<feature type="compositionally biased region" description="Low complexity" evidence="1">
    <location>
        <begin position="90"/>
        <end position="110"/>
    </location>
</feature>
<dbReference type="InterPro" id="IPR052793">
    <property type="entry name" value="EJC-associated_protein"/>
</dbReference>
<gene>
    <name evidence="3" type="ORF">CGI_10022251</name>
</gene>
<dbReference type="InterPro" id="IPR034257">
    <property type="entry name" value="Acinus_RRM"/>
</dbReference>
<feature type="region of interest" description="Disordered" evidence="1">
    <location>
        <begin position="81"/>
        <end position="167"/>
    </location>
</feature>
<dbReference type="SUPFAM" id="SSF54928">
    <property type="entry name" value="RNA-binding domain, RBD"/>
    <property type="match status" value="1"/>
</dbReference>
<dbReference type="Pfam" id="PF00076">
    <property type="entry name" value="RRM_1"/>
    <property type="match status" value="1"/>
</dbReference>
<dbReference type="Pfam" id="PF16294">
    <property type="entry name" value="RSB_motif"/>
    <property type="match status" value="1"/>
</dbReference>
<dbReference type="InParanoid" id="K1QEG1"/>
<dbReference type="InterPro" id="IPR012677">
    <property type="entry name" value="Nucleotide-bd_a/b_plait_sf"/>
</dbReference>
<feature type="compositionally biased region" description="Acidic residues" evidence="1">
    <location>
        <begin position="392"/>
        <end position="401"/>
    </location>
</feature>
<feature type="compositionally biased region" description="Basic residues" evidence="1">
    <location>
        <begin position="629"/>
        <end position="641"/>
    </location>
</feature>
<accession>K1QEG1</accession>
<dbReference type="GO" id="GO:0071011">
    <property type="term" value="C:precatalytic spliceosome"/>
    <property type="evidence" value="ECO:0007669"/>
    <property type="project" value="TreeGrafter"/>
</dbReference>
<feature type="compositionally biased region" description="Low complexity" evidence="1">
    <location>
        <begin position="135"/>
        <end position="149"/>
    </location>
</feature>
<dbReference type="PANTHER" id="PTHR46589">
    <property type="entry name" value="APOPTOTIC CHROMATIN CONDENSATION INDUCER IN THE NUCLEUS"/>
    <property type="match status" value="1"/>
</dbReference>
<dbReference type="Gene3D" id="3.30.70.330">
    <property type="match status" value="1"/>
</dbReference>
<dbReference type="InterPro" id="IPR003034">
    <property type="entry name" value="SAP_dom"/>
</dbReference>
<dbReference type="InterPro" id="IPR036361">
    <property type="entry name" value="SAP_dom_sf"/>
</dbReference>
<feature type="compositionally biased region" description="Low complexity" evidence="1">
    <location>
        <begin position="300"/>
        <end position="312"/>
    </location>
</feature>
<feature type="compositionally biased region" description="Basic and acidic residues" evidence="1">
    <location>
        <begin position="421"/>
        <end position="442"/>
    </location>
</feature>
<feature type="compositionally biased region" description="Basic and acidic residues" evidence="1">
    <location>
        <begin position="365"/>
        <end position="391"/>
    </location>
</feature>
<feature type="transmembrane region" description="Helical" evidence="2">
    <location>
        <begin position="926"/>
        <end position="945"/>
    </location>
</feature>
<dbReference type="InterPro" id="IPR001304">
    <property type="entry name" value="C-type_lectin-like"/>
</dbReference>
<feature type="compositionally biased region" description="Basic and acidic residues" evidence="1">
    <location>
        <begin position="256"/>
        <end position="270"/>
    </location>
</feature>
<dbReference type="Gene3D" id="3.10.100.10">
    <property type="entry name" value="Mannose-Binding Protein A, subunit A"/>
    <property type="match status" value="1"/>
</dbReference>
<dbReference type="SUPFAM" id="SSF56436">
    <property type="entry name" value="C-type lectin-like"/>
    <property type="match status" value="1"/>
</dbReference>
<keyword evidence="2" id="KW-0472">Membrane</keyword>
<dbReference type="GO" id="GO:0003723">
    <property type="term" value="F:RNA binding"/>
    <property type="evidence" value="ECO:0007669"/>
    <property type="project" value="UniProtKB-UniRule"/>
</dbReference>
<dbReference type="InterPro" id="IPR016187">
    <property type="entry name" value="CTDL_fold"/>
</dbReference>
<dbReference type="PROSITE" id="PS50041">
    <property type="entry name" value="C_TYPE_LECTIN_2"/>
    <property type="match status" value="1"/>
</dbReference>
<sequence>MEDENFLVGGKQLHELRVVDLKKECDRNKLPKNGTKRELIERLKAVDEVPNQKIQEGAAVENDFIRQYLAKQRELIVEQKKRFSEEESQESGNSQDESESSPTKKSPSKSFGEPSPTKTPAKPSFPESNNKDKGTPGTSAEETGETSRSSRSKRLRQSSRDSTQEVSSAEVSIFIQFIFKIIILRVGKVKVTQEVPEQVTVHFTSSTRQYSVCGQGRKKTEKSTDDTQTTDLSDVQTGDTSMEVEDGEISTGDKSSATDKDEKKDAKKEQQGVATSDDTAQKKALEEPQEKPAKKRRWGSTKTSTSTDTTQAKTKRLSSIEFSTESLKELMPDIKSSPISEPVLDLDLPDERISDQENEAEDKTEEPKIQRTIVVRDESVKKEEGEERSDGEVVDDEDDEDKENKESDSEDEGEVNGDQEEPARKVEKKEESSPEKKPEPKIIRRISQPKPLIEPDEPTAAGRSPSPPRKPVSNIIHIRNLTRPFTLNQLKELLKRTGSLVEESFWIDNIKSHCIVTYENEEQATATRASLHGTTWPQSNPKILKVEYASKDELERFQNPNKPLVITKEVKQDTRKEREEKERAEREARREARRKDEEEKKKRRTPPMREWDRDKIRQSQEREEAPNRGRSRSRSPRRGGLRGRDADTRRDRRDQKVEDEPPAKLLDDLFKKTKTIPCIYWLPLTEEQERRERSPWRGDDDRRRGIGVRGRDRPIRNRSQSRSRDRAPRNRSRNVMLATCNGQIDSFIYQDGINGDVCYWLGTTTSNLTGAYAKCFSEGGYPALVADVSMDNAVDAFLTSKGLGSTEVYIGYDVDTTVTNYRLRTLSGQLQSYENFFSYNMNSATWHCVSMYSSAWFAEKCDEDYHFLCSNLSNILVSNTVTINSTEELNAKIAELKKEIEVEKSTLSSNIRKKTSADDPRPSAKTFGFIGVIIISVVLGGIVALDIPRLVIGLKGLKTNLLKFCKKFKK</sequence>
<feature type="compositionally biased region" description="Basic and acidic residues" evidence="1">
    <location>
        <begin position="642"/>
        <end position="660"/>
    </location>
</feature>
<organism evidence="3">
    <name type="scientific">Magallana gigas</name>
    <name type="common">Pacific oyster</name>
    <name type="synonym">Crassostrea gigas</name>
    <dbReference type="NCBI Taxonomy" id="29159"/>
    <lineage>
        <taxon>Eukaryota</taxon>
        <taxon>Metazoa</taxon>
        <taxon>Spiralia</taxon>
        <taxon>Lophotrochozoa</taxon>
        <taxon>Mollusca</taxon>
        <taxon>Bivalvia</taxon>
        <taxon>Autobranchia</taxon>
        <taxon>Pteriomorphia</taxon>
        <taxon>Ostreida</taxon>
        <taxon>Ostreoidea</taxon>
        <taxon>Ostreidae</taxon>
        <taxon>Magallana</taxon>
    </lineage>
</organism>
<dbReference type="InterPro" id="IPR000504">
    <property type="entry name" value="RRM_dom"/>
</dbReference>
<dbReference type="HOGENOM" id="CLU_305705_0_0_1"/>
<dbReference type="PROSITE" id="PS50800">
    <property type="entry name" value="SAP"/>
    <property type="match status" value="1"/>
</dbReference>
<keyword evidence="2" id="KW-1133">Transmembrane helix</keyword>
<feature type="region of interest" description="Disordered" evidence="1">
    <location>
        <begin position="208"/>
        <end position="473"/>
    </location>
</feature>
<dbReference type="CDD" id="cd12432">
    <property type="entry name" value="RRM_ACINU"/>
    <property type="match status" value="1"/>
</dbReference>
<dbReference type="InterPro" id="IPR035979">
    <property type="entry name" value="RBD_domain_sf"/>
</dbReference>
<evidence type="ECO:0000256" key="2">
    <source>
        <dbReference type="SAM" id="Phobius"/>
    </source>
</evidence>
<feature type="region of interest" description="Disordered" evidence="1">
    <location>
        <begin position="690"/>
        <end position="733"/>
    </location>
</feature>
<evidence type="ECO:0000313" key="3">
    <source>
        <dbReference type="EMBL" id="EKC32318.1"/>
    </source>
</evidence>
<dbReference type="GO" id="GO:0061574">
    <property type="term" value="C:ASAP complex"/>
    <property type="evidence" value="ECO:0007669"/>
    <property type="project" value="TreeGrafter"/>
</dbReference>
<feature type="region of interest" description="Disordered" evidence="1">
    <location>
        <begin position="559"/>
        <end position="660"/>
    </location>
</feature>
<dbReference type="SMART" id="SM00513">
    <property type="entry name" value="SAP"/>
    <property type="match status" value="1"/>
</dbReference>
<dbReference type="PROSITE" id="PS50102">
    <property type="entry name" value="RRM"/>
    <property type="match status" value="1"/>
</dbReference>
<dbReference type="AlphaFoldDB" id="K1QEG1"/>
<dbReference type="EMBL" id="JH817293">
    <property type="protein sequence ID" value="EKC32318.1"/>
    <property type="molecule type" value="Genomic_DNA"/>
</dbReference>
<feature type="compositionally biased region" description="Basic and acidic residues" evidence="1">
    <location>
        <begin position="690"/>
        <end position="715"/>
    </location>
</feature>
<dbReference type="GO" id="GO:0008380">
    <property type="term" value="P:RNA splicing"/>
    <property type="evidence" value="ECO:0007669"/>
    <property type="project" value="TreeGrafter"/>
</dbReference>
<feature type="compositionally biased region" description="Acidic residues" evidence="1">
    <location>
        <begin position="408"/>
        <end position="420"/>
    </location>
</feature>
<feature type="compositionally biased region" description="Low complexity" evidence="1">
    <location>
        <begin position="226"/>
        <end position="237"/>
    </location>
</feature>
<reference evidence="3" key="1">
    <citation type="journal article" date="2012" name="Nature">
        <title>The oyster genome reveals stress adaptation and complexity of shell formation.</title>
        <authorList>
            <person name="Zhang G."/>
            <person name="Fang X."/>
            <person name="Guo X."/>
            <person name="Li L."/>
            <person name="Luo R."/>
            <person name="Xu F."/>
            <person name="Yang P."/>
            <person name="Zhang L."/>
            <person name="Wang X."/>
            <person name="Qi H."/>
            <person name="Xiong Z."/>
            <person name="Que H."/>
            <person name="Xie Y."/>
            <person name="Holland P.W."/>
            <person name="Paps J."/>
            <person name="Zhu Y."/>
            <person name="Wu F."/>
            <person name="Chen Y."/>
            <person name="Wang J."/>
            <person name="Peng C."/>
            <person name="Meng J."/>
            <person name="Yang L."/>
            <person name="Liu J."/>
            <person name="Wen B."/>
            <person name="Zhang N."/>
            <person name="Huang Z."/>
            <person name="Zhu Q."/>
            <person name="Feng Y."/>
            <person name="Mount A."/>
            <person name="Hedgecock D."/>
            <person name="Xu Z."/>
            <person name="Liu Y."/>
            <person name="Domazet-Loso T."/>
            <person name="Du Y."/>
            <person name="Sun X."/>
            <person name="Zhang S."/>
            <person name="Liu B."/>
            <person name="Cheng P."/>
            <person name="Jiang X."/>
            <person name="Li J."/>
            <person name="Fan D."/>
            <person name="Wang W."/>
            <person name="Fu W."/>
            <person name="Wang T."/>
            <person name="Wang B."/>
            <person name="Zhang J."/>
            <person name="Peng Z."/>
            <person name="Li Y."/>
            <person name="Li N."/>
            <person name="Wang J."/>
            <person name="Chen M."/>
            <person name="He Y."/>
            <person name="Tan F."/>
            <person name="Song X."/>
            <person name="Zheng Q."/>
            <person name="Huang R."/>
            <person name="Yang H."/>
            <person name="Du X."/>
            <person name="Chen L."/>
            <person name="Yang M."/>
            <person name="Gaffney P.M."/>
            <person name="Wang S."/>
            <person name="Luo L."/>
            <person name="She Z."/>
            <person name="Ming Y."/>
            <person name="Huang W."/>
            <person name="Zhang S."/>
            <person name="Huang B."/>
            <person name="Zhang Y."/>
            <person name="Qu T."/>
            <person name="Ni P."/>
            <person name="Miao G."/>
            <person name="Wang J."/>
            <person name="Wang Q."/>
            <person name="Steinberg C.E."/>
            <person name="Wang H."/>
            <person name="Li N."/>
            <person name="Qian L."/>
            <person name="Zhang G."/>
            <person name="Li Y."/>
            <person name="Yang H."/>
            <person name="Liu X."/>
            <person name="Wang J."/>
            <person name="Yin Y."/>
            <person name="Wang J."/>
        </authorList>
    </citation>
    <scope>NUCLEOTIDE SEQUENCE [LARGE SCALE GENOMIC DNA]</scope>
    <source>
        <strain evidence="3">05x7-T-G4-1.051#20</strain>
    </source>
</reference>
<dbReference type="Gene3D" id="1.10.720.30">
    <property type="entry name" value="SAP domain"/>
    <property type="match status" value="1"/>
</dbReference>
<protein>
    <submittedName>
        <fullName evidence="3">Apoptotic chromatin condensation inducer in the nucleus</fullName>
    </submittedName>
</protein>
<dbReference type="InterPro" id="IPR032552">
    <property type="entry name" value="RSB_motif"/>
</dbReference>
<dbReference type="PANTHER" id="PTHR46589:SF1">
    <property type="entry name" value="APOPTOTIC CHROMATIN CONDENSATION INDUCER IN THE NUCLEUS"/>
    <property type="match status" value="1"/>
</dbReference>
<feature type="compositionally biased region" description="Basic and acidic residues" evidence="1">
    <location>
        <begin position="279"/>
        <end position="292"/>
    </location>
</feature>
<name>K1QEG1_MAGGI</name>
<dbReference type="InterPro" id="IPR016186">
    <property type="entry name" value="C-type_lectin-like/link_sf"/>
</dbReference>
<dbReference type="Pfam" id="PF02037">
    <property type="entry name" value="SAP"/>
    <property type="match status" value="1"/>
</dbReference>
<proteinExistence type="predicted"/>
<dbReference type="CDD" id="cd00037">
    <property type="entry name" value="CLECT"/>
    <property type="match status" value="1"/>
</dbReference>
<feature type="compositionally biased region" description="Basic and acidic residues" evidence="1">
    <location>
        <begin position="568"/>
        <end position="600"/>
    </location>
</feature>
<dbReference type="SUPFAM" id="SSF68906">
    <property type="entry name" value="SAP domain"/>
    <property type="match status" value="1"/>
</dbReference>
<feature type="compositionally biased region" description="Basic and acidic residues" evidence="1">
    <location>
        <begin position="607"/>
        <end position="627"/>
    </location>
</feature>